<accession>A0AAV1QTE4</accession>
<keyword evidence="5" id="KW-0812">Transmembrane</keyword>
<evidence type="ECO:0000313" key="7">
    <source>
        <dbReference type="Proteomes" id="UP001314170"/>
    </source>
</evidence>
<dbReference type="PANTHER" id="PTHR36049:SF3">
    <property type="match status" value="1"/>
</dbReference>
<comment type="caution">
    <text evidence="6">The sequence shown here is derived from an EMBL/GenBank/DDBJ whole genome shotgun (WGS) entry which is preliminary data.</text>
</comment>
<feature type="transmembrane region" description="Helical" evidence="5">
    <location>
        <begin position="158"/>
        <end position="184"/>
    </location>
</feature>
<evidence type="ECO:0000256" key="2">
    <source>
        <dbReference type="ARBA" id="ARBA00010985"/>
    </source>
</evidence>
<evidence type="ECO:0000256" key="3">
    <source>
        <dbReference type="ARBA" id="ARBA00021584"/>
    </source>
</evidence>
<dbReference type="AlphaFoldDB" id="A0AAV1QTE4"/>
<keyword evidence="5" id="KW-1133">Transmembrane helix</keyword>
<evidence type="ECO:0000256" key="4">
    <source>
        <dbReference type="ARBA" id="ARBA00022640"/>
    </source>
</evidence>
<gene>
    <name evidence="6" type="ORF">DCAF_LOCUS924</name>
</gene>
<reference evidence="6 7" key="1">
    <citation type="submission" date="2024-01" db="EMBL/GenBank/DDBJ databases">
        <authorList>
            <person name="Waweru B."/>
        </authorList>
    </citation>
    <scope>NUCLEOTIDE SEQUENCE [LARGE SCALE GENOMIC DNA]</scope>
</reference>
<dbReference type="Proteomes" id="UP001314170">
    <property type="component" value="Unassembled WGS sequence"/>
</dbReference>
<dbReference type="PANTHER" id="PTHR36049">
    <property type="entry name" value="TRANSMEMBRANE PROTEIN"/>
    <property type="match status" value="1"/>
</dbReference>
<dbReference type="GO" id="GO:0009536">
    <property type="term" value="C:plastid"/>
    <property type="evidence" value="ECO:0007669"/>
    <property type="project" value="UniProtKB-SubCell"/>
</dbReference>
<keyword evidence="7" id="KW-1185">Reference proteome</keyword>
<protein>
    <recommendedName>
        <fullName evidence="3">Uncharacterized protein ycf33</fullName>
    </recommendedName>
</protein>
<dbReference type="EMBL" id="CAWUPB010000079">
    <property type="protein sequence ID" value="CAK7323301.1"/>
    <property type="molecule type" value="Genomic_DNA"/>
</dbReference>
<sequence>MKTFRSQFHLLGCNNLIHPTSDSPIKATSNLKHPTYSSIILAKTRIIPRKSIACPARNSATTKPADKPVLLDQVKPTKQELSENGHSRFLVLGAVSVGFVWFLMAMDDQKALALGPEGPLMEEFWENMRRYGLYAITVSTGALYTVFQPIVELLKNPITAVLILVIFAGSFYVLSQVLTVMLGISEFSYDYSY</sequence>
<dbReference type="InterPro" id="IPR008470">
    <property type="entry name" value="Uncharacterised_Ycf33"/>
</dbReference>
<comment type="subcellular location">
    <subcellularLocation>
        <location evidence="1">Plastid</location>
    </subcellularLocation>
</comment>
<evidence type="ECO:0000313" key="6">
    <source>
        <dbReference type="EMBL" id="CAK7323301.1"/>
    </source>
</evidence>
<feature type="transmembrane region" description="Helical" evidence="5">
    <location>
        <begin position="89"/>
        <end position="106"/>
    </location>
</feature>
<name>A0AAV1QTE4_9ROSI</name>
<comment type="similarity">
    <text evidence="2">Belongs to the ycf33 family.</text>
</comment>
<keyword evidence="5" id="KW-0472">Membrane</keyword>
<proteinExistence type="inferred from homology"/>
<dbReference type="Pfam" id="PF05421">
    <property type="entry name" value="DUF751"/>
    <property type="match status" value="1"/>
</dbReference>
<evidence type="ECO:0000256" key="5">
    <source>
        <dbReference type="SAM" id="Phobius"/>
    </source>
</evidence>
<organism evidence="6 7">
    <name type="scientific">Dovyalis caffra</name>
    <dbReference type="NCBI Taxonomy" id="77055"/>
    <lineage>
        <taxon>Eukaryota</taxon>
        <taxon>Viridiplantae</taxon>
        <taxon>Streptophyta</taxon>
        <taxon>Embryophyta</taxon>
        <taxon>Tracheophyta</taxon>
        <taxon>Spermatophyta</taxon>
        <taxon>Magnoliopsida</taxon>
        <taxon>eudicotyledons</taxon>
        <taxon>Gunneridae</taxon>
        <taxon>Pentapetalae</taxon>
        <taxon>rosids</taxon>
        <taxon>fabids</taxon>
        <taxon>Malpighiales</taxon>
        <taxon>Salicaceae</taxon>
        <taxon>Flacourtieae</taxon>
        <taxon>Dovyalis</taxon>
    </lineage>
</organism>
<keyword evidence="4" id="KW-0934">Plastid</keyword>
<feature type="transmembrane region" description="Helical" evidence="5">
    <location>
        <begin position="131"/>
        <end position="151"/>
    </location>
</feature>
<evidence type="ECO:0000256" key="1">
    <source>
        <dbReference type="ARBA" id="ARBA00004474"/>
    </source>
</evidence>